<dbReference type="PANTHER" id="PTHR12805">
    <property type="entry name" value="KIN17 KIN, ANTIGENIC DETERMINANT OF RECA PROTEIN HOMOLOG"/>
    <property type="match status" value="1"/>
</dbReference>
<dbReference type="InterPro" id="IPR038254">
    <property type="entry name" value="KIN17_WH-like_sf"/>
</dbReference>
<comment type="similarity">
    <text evidence="1">Belongs to the KIN17 family.</text>
</comment>
<dbReference type="GO" id="GO:0003690">
    <property type="term" value="F:double-stranded DNA binding"/>
    <property type="evidence" value="ECO:0000318"/>
    <property type="project" value="GO_Central"/>
</dbReference>
<sequence length="287" mass="33285">MGRAEAGTPKAISNALKSKGLQRLRWYCSACQKQMRDENGFKCHTQSESHVRQMNLIGENPTKYIQNYSSQFLHDFITLLRTSHGEKKIHFNQFYQEYIRDKNHIHMNATRWHTLSEFCKYLGREGICRVEETEKGFFIAYIDKNPEALKRADALRRKELQDRSDEEQRQRLLKEQIERAHRQTELNKTDVPRILERKQSEPIQLKVVSKLQPEANSAATKNAEAIKGINISMSAPTTKPTASKRKNVFSSMGKRKHPSGSAEHAPDKRRPPSAIEEIISRETRGRR</sequence>
<evidence type="ECO:0000256" key="4">
    <source>
        <dbReference type="ARBA" id="ARBA00022833"/>
    </source>
</evidence>
<gene>
    <name evidence="8" type="primary">kin17</name>
    <name evidence="7" type="ORF">SJAG_03840</name>
</gene>
<dbReference type="HOGENOM" id="CLU_030065_0_0_1"/>
<dbReference type="Pfam" id="PF25095">
    <property type="entry name" value="C2H2-zf_KIN17"/>
    <property type="match status" value="1"/>
</dbReference>
<dbReference type="Pfam" id="PF10357">
    <property type="entry name" value="WH_KIN17"/>
    <property type="match status" value="1"/>
</dbReference>
<dbReference type="InterPro" id="IPR013087">
    <property type="entry name" value="Znf_C2H2_type"/>
</dbReference>
<dbReference type="PROSITE" id="PS00028">
    <property type="entry name" value="ZINC_FINGER_C2H2_1"/>
    <property type="match status" value="1"/>
</dbReference>
<dbReference type="GO" id="GO:0005634">
    <property type="term" value="C:nucleus"/>
    <property type="evidence" value="ECO:0000318"/>
    <property type="project" value="GO_Central"/>
</dbReference>
<evidence type="ECO:0000256" key="1">
    <source>
        <dbReference type="ARBA" id="ARBA00008517"/>
    </source>
</evidence>
<dbReference type="GeneID" id="7050479"/>
<organism evidence="7 9">
    <name type="scientific">Schizosaccharomyces japonicus (strain yFS275 / FY16936)</name>
    <name type="common">Fission yeast</name>
    <dbReference type="NCBI Taxonomy" id="402676"/>
    <lineage>
        <taxon>Eukaryota</taxon>
        <taxon>Fungi</taxon>
        <taxon>Dikarya</taxon>
        <taxon>Ascomycota</taxon>
        <taxon>Taphrinomycotina</taxon>
        <taxon>Schizosaccharomycetes</taxon>
        <taxon>Schizosaccharomycetales</taxon>
        <taxon>Schizosaccharomycetaceae</taxon>
        <taxon>Schizosaccharomyces</taxon>
    </lineage>
</organism>
<dbReference type="GO" id="GO:0006260">
    <property type="term" value="P:DNA replication"/>
    <property type="evidence" value="ECO:0000318"/>
    <property type="project" value="GO_Central"/>
</dbReference>
<keyword evidence="3" id="KW-0863">Zinc-finger</keyword>
<dbReference type="OrthoDB" id="10266249at2759"/>
<dbReference type="SMART" id="SM01253">
    <property type="entry name" value="Kin17_mid"/>
    <property type="match status" value="1"/>
</dbReference>
<dbReference type="VEuPathDB" id="FungiDB:SJAG_03840"/>
<dbReference type="Gene3D" id="1.10.10.2030">
    <property type="entry name" value="DNA/RNA-binding protein Kin17, conserved domain"/>
    <property type="match status" value="1"/>
</dbReference>
<dbReference type="GO" id="GO:0008270">
    <property type="term" value="F:zinc ion binding"/>
    <property type="evidence" value="ECO:0007669"/>
    <property type="project" value="UniProtKB-KW"/>
</dbReference>
<dbReference type="EMBL" id="KE651167">
    <property type="protein sequence ID" value="EEB08675.1"/>
    <property type="molecule type" value="Genomic_DNA"/>
</dbReference>
<dbReference type="InterPro" id="IPR056767">
    <property type="entry name" value="C2H2-Znf_KIN17"/>
</dbReference>
<dbReference type="InterPro" id="IPR036236">
    <property type="entry name" value="Znf_C2H2_sf"/>
</dbReference>
<keyword evidence="9" id="KW-1185">Reference proteome</keyword>
<dbReference type="InterPro" id="IPR037321">
    <property type="entry name" value="KIN17-like"/>
</dbReference>
<feature type="domain" description="C2H2-type" evidence="6">
    <location>
        <begin position="28"/>
        <end position="50"/>
    </location>
</feature>
<feature type="compositionally biased region" description="Basic and acidic residues" evidence="5">
    <location>
        <begin position="278"/>
        <end position="287"/>
    </location>
</feature>
<protein>
    <recommendedName>
        <fullName evidence="6">C2H2-type domain-containing protein</fullName>
    </recommendedName>
</protein>
<evidence type="ECO:0000259" key="6">
    <source>
        <dbReference type="PROSITE" id="PS00028"/>
    </source>
</evidence>
<name>B6K571_SCHJY</name>
<feature type="compositionally biased region" description="Basic residues" evidence="5">
    <location>
        <begin position="242"/>
        <end position="258"/>
    </location>
</feature>
<keyword evidence="4" id="KW-0862">Zinc</keyword>
<accession>B6K571</accession>
<dbReference type="OMA" id="KWVANKM"/>
<evidence type="ECO:0000256" key="5">
    <source>
        <dbReference type="SAM" id="MobiDB-lite"/>
    </source>
</evidence>
<dbReference type="RefSeq" id="XP_002174968.1">
    <property type="nucleotide sequence ID" value="XM_002174932.2"/>
</dbReference>
<reference evidence="7 9" key="1">
    <citation type="journal article" date="2011" name="Science">
        <title>Comparative functional genomics of the fission yeasts.</title>
        <authorList>
            <person name="Rhind N."/>
            <person name="Chen Z."/>
            <person name="Yassour M."/>
            <person name="Thompson D.A."/>
            <person name="Haas B.J."/>
            <person name="Habib N."/>
            <person name="Wapinski I."/>
            <person name="Roy S."/>
            <person name="Lin M.F."/>
            <person name="Heiman D.I."/>
            <person name="Young S.K."/>
            <person name="Furuya K."/>
            <person name="Guo Y."/>
            <person name="Pidoux A."/>
            <person name="Chen H.M."/>
            <person name="Robbertse B."/>
            <person name="Goldberg J.M."/>
            <person name="Aoki K."/>
            <person name="Bayne E.H."/>
            <person name="Berlin A.M."/>
            <person name="Desjardins C.A."/>
            <person name="Dobbs E."/>
            <person name="Dukaj L."/>
            <person name="Fan L."/>
            <person name="FitzGerald M.G."/>
            <person name="French C."/>
            <person name="Gujja S."/>
            <person name="Hansen K."/>
            <person name="Keifenheim D."/>
            <person name="Levin J.Z."/>
            <person name="Mosher R.A."/>
            <person name="Mueller C.A."/>
            <person name="Pfiffner J."/>
            <person name="Priest M."/>
            <person name="Russ C."/>
            <person name="Smialowska A."/>
            <person name="Swoboda P."/>
            <person name="Sykes S.M."/>
            <person name="Vaughn M."/>
            <person name="Vengrova S."/>
            <person name="Yoder R."/>
            <person name="Zeng Q."/>
            <person name="Allshire R."/>
            <person name="Baulcombe D."/>
            <person name="Birren B.W."/>
            <person name="Brown W."/>
            <person name="Ekwall K."/>
            <person name="Kellis M."/>
            <person name="Leatherwood J."/>
            <person name="Levin H."/>
            <person name="Margalit H."/>
            <person name="Martienssen R."/>
            <person name="Nieduszynski C.A."/>
            <person name="Spatafora J.W."/>
            <person name="Friedman N."/>
            <person name="Dalgaard J.Z."/>
            <person name="Baumann P."/>
            <person name="Niki H."/>
            <person name="Regev A."/>
            <person name="Nusbaum C."/>
        </authorList>
    </citation>
    <scope>NUCLEOTIDE SEQUENCE [LARGE SCALE GENOMIC DNA]</scope>
    <source>
        <strain evidence="9">yFS275 / FY16936</strain>
    </source>
</reference>
<keyword evidence="2" id="KW-0479">Metal-binding</keyword>
<proteinExistence type="inferred from homology"/>
<evidence type="ECO:0000313" key="9">
    <source>
        <dbReference type="Proteomes" id="UP000001744"/>
    </source>
</evidence>
<dbReference type="JaponicusDB" id="SJAG_03840">
    <property type="gene designation" value="kin17"/>
</dbReference>
<dbReference type="InterPro" id="IPR019447">
    <property type="entry name" value="DNA/RNA-bd_Kin17_WH-like_dom"/>
</dbReference>
<dbReference type="STRING" id="402676.B6K571"/>
<dbReference type="SUPFAM" id="SSF57667">
    <property type="entry name" value="beta-beta-alpha zinc fingers"/>
    <property type="match status" value="1"/>
</dbReference>
<evidence type="ECO:0000256" key="3">
    <source>
        <dbReference type="ARBA" id="ARBA00022771"/>
    </source>
</evidence>
<evidence type="ECO:0000313" key="8">
    <source>
        <dbReference type="JaponicusDB" id="SJAG_03840"/>
    </source>
</evidence>
<dbReference type="AlphaFoldDB" id="B6K571"/>
<evidence type="ECO:0000313" key="7">
    <source>
        <dbReference type="EMBL" id="EEB08675.1"/>
    </source>
</evidence>
<dbReference type="Proteomes" id="UP000001744">
    <property type="component" value="Unassembled WGS sequence"/>
</dbReference>
<dbReference type="eggNOG" id="KOG2837">
    <property type="taxonomic scope" value="Eukaryota"/>
</dbReference>
<dbReference type="GO" id="GO:0006974">
    <property type="term" value="P:DNA damage response"/>
    <property type="evidence" value="ECO:0000318"/>
    <property type="project" value="GO_Central"/>
</dbReference>
<dbReference type="PANTHER" id="PTHR12805:SF0">
    <property type="entry name" value="DNA_RNA-BINDING PROTEIN KIN17"/>
    <property type="match status" value="1"/>
</dbReference>
<feature type="region of interest" description="Disordered" evidence="5">
    <location>
        <begin position="234"/>
        <end position="287"/>
    </location>
</feature>
<dbReference type="FunFam" id="1.10.10.2030:FF:000001">
    <property type="entry name" value="DNA/RNA-binding protein KIN17, putative"/>
    <property type="match status" value="1"/>
</dbReference>
<evidence type="ECO:0000256" key="2">
    <source>
        <dbReference type="ARBA" id="ARBA00022723"/>
    </source>
</evidence>